<feature type="compositionally biased region" description="Basic and acidic residues" evidence="1">
    <location>
        <begin position="340"/>
        <end position="352"/>
    </location>
</feature>
<feature type="region of interest" description="Disordered" evidence="1">
    <location>
        <begin position="421"/>
        <end position="473"/>
    </location>
</feature>
<name>A0A423THQ2_PENVA</name>
<dbReference type="STRING" id="6689.A0A423THQ2"/>
<feature type="compositionally biased region" description="Basic and acidic residues" evidence="1">
    <location>
        <begin position="426"/>
        <end position="435"/>
    </location>
</feature>
<reference evidence="2 3" key="1">
    <citation type="submission" date="2018-04" db="EMBL/GenBank/DDBJ databases">
        <authorList>
            <person name="Zhang X."/>
            <person name="Yuan J."/>
            <person name="Li F."/>
            <person name="Xiang J."/>
        </authorList>
    </citation>
    <scope>NUCLEOTIDE SEQUENCE [LARGE SCALE GENOMIC DNA]</scope>
    <source>
        <tissue evidence="2">Muscle</tissue>
    </source>
</reference>
<accession>A0A423THQ2</accession>
<comment type="caution">
    <text evidence="2">The sequence shown here is derived from an EMBL/GenBank/DDBJ whole genome shotgun (WGS) entry which is preliminary data.</text>
</comment>
<keyword evidence="3" id="KW-1185">Reference proteome</keyword>
<evidence type="ECO:0000256" key="1">
    <source>
        <dbReference type="SAM" id="MobiDB-lite"/>
    </source>
</evidence>
<organism evidence="2 3">
    <name type="scientific">Penaeus vannamei</name>
    <name type="common">Whiteleg shrimp</name>
    <name type="synonym">Litopenaeus vannamei</name>
    <dbReference type="NCBI Taxonomy" id="6689"/>
    <lineage>
        <taxon>Eukaryota</taxon>
        <taxon>Metazoa</taxon>
        <taxon>Ecdysozoa</taxon>
        <taxon>Arthropoda</taxon>
        <taxon>Crustacea</taxon>
        <taxon>Multicrustacea</taxon>
        <taxon>Malacostraca</taxon>
        <taxon>Eumalacostraca</taxon>
        <taxon>Eucarida</taxon>
        <taxon>Decapoda</taxon>
        <taxon>Dendrobranchiata</taxon>
        <taxon>Penaeoidea</taxon>
        <taxon>Penaeidae</taxon>
        <taxon>Penaeus</taxon>
    </lineage>
</organism>
<sequence>MTRQADESSSSLTSFLVLSNFISFPSPLPPLSVPRFANSSSSSLISLIFPLPFSPAPASISLAILVLSDLTFPLRPQLYPFSSSSFHLLSLSPSSPLRSQLSSFSSSSFHLLSVSPSSPLRSQLSSFSSSSFHLLSVSPSSPLRLASRSPQLYPPFSPFSPLRLTSTRASRLLVLPNFTYFPSPLSPPLCPDLHQGLLLVRFPSPLSPPLRLTSTRASRSPQLPSLSPLPSRPDLHQVFSFSPTSPLHLHQSSRSPSALTSTRACFSFSPTSPTSPLPFLPLSALTSTRACFSFSPTSPTSPLPFLPLSALTSTRACFSFSPTPHTLPASPPLPSPHFQEAPEPHLRARASDSGRATAGHASSQDKQGELVSLCQLGTLCESVSPSRLASIVQAISVYQLVSPCRGDIIVSGSVTSFTVPAGVQSKDLRPPDSRQRPSHPPRPPIQGPQAFSNPVQPQIWPKTPIDKHHRLPE</sequence>
<protein>
    <submittedName>
        <fullName evidence="2">Uncharacterized protein</fullName>
    </submittedName>
</protein>
<feature type="region of interest" description="Disordered" evidence="1">
    <location>
        <begin position="211"/>
        <end position="231"/>
    </location>
</feature>
<evidence type="ECO:0000313" key="2">
    <source>
        <dbReference type="EMBL" id="ROT75989.1"/>
    </source>
</evidence>
<feature type="region of interest" description="Disordered" evidence="1">
    <location>
        <begin position="329"/>
        <end position="367"/>
    </location>
</feature>
<proteinExistence type="predicted"/>
<gene>
    <name evidence="2" type="ORF">C7M84_005446</name>
</gene>
<reference evidence="2 3" key="2">
    <citation type="submission" date="2019-01" db="EMBL/GenBank/DDBJ databases">
        <title>The decoding of complex shrimp genome reveals the adaptation for benthos swimmer, frequently molting mechanism and breeding impact on genome.</title>
        <authorList>
            <person name="Sun Y."/>
            <person name="Gao Y."/>
            <person name="Yu Y."/>
        </authorList>
    </citation>
    <scope>NUCLEOTIDE SEQUENCE [LARGE SCALE GENOMIC DNA]</scope>
    <source>
        <tissue evidence="2">Muscle</tissue>
    </source>
</reference>
<feature type="compositionally biased region" description="Low complexity" evidence="1">
    <location>
        <begin position="211"/>
        <end position="229"/>
    </location>
</feature>
<dbReference type="EMBL" id="QCYY01001703">
    <property type="protein sequence ID" value="ROT75989.1"/>
    <property type="molecule type" value="Genomic_DNA"/>
</dbReference>
<dbReference type="AlphaFoldDB" id="A0A423THQ2"/>
<dbReference type="Proteomes" id="UP000283509">
    <property type="component" value="Unassembled WGS sequence"/>
</dbReference>
<evidence type="ECO:0000313" key="3">
    <source>
        <dbReference type="Proteomes" id="UP000283509"/>
    </source>
</evidence>